<evidence type="ECO:0000313" key="2">
    <source>
        <dbReference type="Proteomes" id="UP000004123"/>
    </source>
</evidence>
<dbReference type="Proteomes" id="UP000004123">
    <property type="component" value="Unassembled WGS sequence"/>
</dbReference>
<evidence type="ECO:0000313" key="1">
    <source>
        <dbReference type="EMBL" id="EGQ14265.1"/>
    </source>
</evidence>
<gene>
    <name evidence="1" type="ORF">HMPREF9144_2197</name>
</gene>
<dbReference type="HOGENOM" id="CLU_3046651_0_0_10"/>
<organism evidence="1 2">
    <name type="scientific">Prevotella pallens ATCC 700821</name>
    <dbReference type="NCBI Taxonomy" id="997353"/>
    <lineage>
        <taxon>Bacteria</taxon>
        <taxon>Pseudomonadati</taxon>
        <taxon>Bacteroidota</taxon>
        <taxon>Bacteroidia</taxon>
        <taxon>Bacteroidales</taxon>
        <taxon>Prevotellaceae</taxon>
        <taxon>Prevotella</taxon>
    </lineage>
</organism>
<dbReference type="STRING" id="997353.HMPREF9144_2197"/>
<reference evidence="1 2" key="1">
    <citation type="submission" date="2011-04" db="EMBL/GenBank/DDBJ databases">
        <authorList>
            <person name="Muzny D."/>
            <person name="Qin X."/>
            <person name="Deng J."/>
            <person name="Jiang H."/>
            <person name="Liu Y."/>
            <person name="Qu J."/>
            <person name="Song X.-Z."/>
            <person name="Zhang L."/>
            <person name="Thornton R."/>
            <person name="Coyle M."/>
            <person name="Francisco L."/>
            <person name="Jackson L."/>
            <person name="Javaid M."/>
            <person name="Korchina V."/>
            <person name="Kovar C."/>
            <person name="Mata R."/>
            <person name="Mathew T."/>
            <person name="Ngo R."/>
            <person name="Nguyen L."/>
            <person name="Nguyen N."/>
            <person name="Okwuonu G."/>
            <person name="Ongeri F."/>
            <person name="Pham C."/>
            <person name="Simmons D."/>
            <person name="Wilczek-Boney K."/>
            <person name="Hale W."/>
            <person name="Jakkamsetti A."/>
            <person name="Pham P."/>
            <person name="Ruth R."/>
            <person name="San Lucas F."/>
            <person name="Warren J."/>
            <person name="Zhang J."/>
            <person name="Zhao Z."/>
            <person name="Zhou C."/>
            <person name="Zhu D."/>
            <person name="Lee S."/>
            <person name="Bess C."/>
            <person name="Blankenburg K."/>
            <person name="Forbes L."/>
            <person name="Fu Q."/>
            <person name="Gubbala S."/>
            <person name="Hirani K."/>
            <person name="Jayaseelan J.C."/>
            <person name="Lara F."/>
            <person name="Munidasa M."/>
            <person name="Palculict T."/>
            <person name="Patil S."/>
            <person name="Pu L.-L."/>
            <person name="Saada N."/>
            <person name="Tang L."/>
            <person name="Weissenberger G."/>
            <person name="Zhu Y."/>
            <person name="Hemphill L."/>
            <person name="Shang Y."/>
            <person name="Youmans B."/>
            <person name="Ayvaz T."/>
            <person name="Ross M."/>
            <person name="Santibanez J."/>
            <person name="Aqrawi P."/>
            <person name="Gross S."/>
            <person name="Joshi V."/>
            <person name="Fowler G."/>
            <person name="Nazareth L."/>
            <person name="Reid J."/>
            <person name="Worley K."/>
            <person name="Petrosino J."/>
            <person name="Highlander S."/>
            <person name="Gibbs R."/>
        </authorList>
    </citation>
    <scope>NUCLEOTIDE SEQUENCE [LARGE SCALE GENOMIC DNA]</scope>
    <source>
        <strain evidence="1 2">ATCC 700821</strain>
    </source>
</reference>
<name>F9DKK5_9BACT</name>
<dbReference type="EMBL" id="AFPY01000109">
    <property type="protein sequence ID" value="EGQ14265.1"/>
    <property type="molecule type" value="Genomic_DNA"/>
</dbReference>
<comment type="caution">
    <text evidence="1">The sequence shown here is derived from an EMBL/GenBank/DDBJ whole genome shotgun (WGS) entry which is preliminary data.</text>
</comment>
<protein>
    <submittedName>
        <fullName evidence="1">Uncharacterized protein</fullName>
    </submittedName>
</protein>
<accession>F9DKK5</accession>
<sequence length="54" mass="6128">MELRGCGTMNCNTNGGKTQHQFREFRGHGHDKSVPYAYGVNVEKHILHSKNITK</sequence>
<proteinExistence type="predicted"/>
<dbReference type="AlphaFoldDB" id="F9DKK5"/>